<name>A0ABS4MF68_9LACO</name>
<proteinExistence type="predicted"/>
<comment type="caution">
    <text evidence="1">The sequence shown here is derived from an EMBL/GenBank/DDBJ whole genome shotgun (WGS) entry which is preliminary data.</text>
</comment>
<organism evidence="1 2">
    <name type="scientific">Lactobacillus colini</name>
    <dbReference type="NCBI Taxonomy" id="1819254"/>
    <lineage>
        <taxon>Bacteria</taxon>
        <taxon>Bacillati</taxon>
        <taxon>Bacillota</taxon>
        <taxon>Bacilli</taxon>
        <taxon>Lactobacillales</taxon>
        <taxon>Lactobacillaceae</taxon>
        <taxon>Lactobacillus</taxon>
    </lineage>
</organism>
<dbReference type="RefSeq" id="WP_209687076.1">
    <property type="nucleotide sequence ID" value="NZ_JAGGLU010000008.1"/>
</dbReference>
<evidence type="ECO:0000313" key="1">
    <source>
        <dbReference type="EMBL" id="MBP2058335.1"/>
    </source>
</evidence>
<gene>
    <name evidence="1" type="ORF">J2Z60_001514</name>
</gene>
<dbReference type="Proteomes" id="UP001519292">
    <property type="component" value="Unassembled WGS sequence"/>
</dbReference>
<protein>
    <submittedName>
        <fullName evidence="1">Zn-dependent peptidase ImmA (M78 family)</fullName>
    </submittedName>
</protein>
<accession>A0ABS4MF68</accession>
<reference evidence="1 2" key="1">
    <citation type="submission" date="2021-03" db="EMBL/GenBank/DDBJ databases">
        <title>Genomic Encyclopedia of Type Strains, Phase IV (KMG-IV): sequencing the most valuable type-strain genomes for metagenomic binning, comparative biology and taxonomic classification.</title>
        <authorList>
            <person name="Goeker M."/>
        </authorList>
    </citation>
    <scope>NUCLEOTIDE SEQUENCE [LARGE SCALE GENOMIC DNA]</scope>
    <source>
        <strain evidence="1 2">DSM 101872</strain>
    </source>
</reference>
<keyword evidence="2" id="KW-1185">Reference proteome</keyword>
<sequence>MMETINSSWSEEKIITYFFNYSYTWSEIKLILYLLDFAQKQKIGYVLYQANAMFPSFSFKEGREIGINLNWHNHSSEVPFTIGHEIGHIMSEYRDTKRLNYCRGVGTQITEEMSADIYSLQLLYKYSSAQEDNFYDPLNFIRAYGVPKRMINETYKLFASEEGFFFKPKDSFDQFIIE</sequence>
<evidence type="ECO:0000313" key="2">
    <source>
        <dbReference type="Proteomes" id="UP001519292"/>
    </source>
</evidence>
<dbReference type="EMBL" id="JAGGLU010000008">
    <property type="protein sequence ID" value="MBP2058335.1"/>
    <property type="molecule type" value="Genomic_DNA"/>
</dbReference>